<comment type="similarity">
    <text evidence="1 5">Belongs to the MreC family.</text>
</comment>
<evidence type="ECO:0000256" key="5">
    <source>
        <dbReference type="PIRNR" id="PIRNR038471"/>
    </source>
</evidence>
<keyword evidence="10" id="KW-1185">Reference proteome</keyword>
<dbReference type="EMBL" id="JAUSTY010000001">
    <property type="protein sequence ID" value="MDQ0164289.1"/>
    <property type="molecule type" value="Genomic_DNA"/>
</dbReference>
<evidence type="ECO:0000259" key="8">
    <source>
        <dbReference type="Pfam" id="PF04085"/>
    </source>
</evidence>
<evidence type="ECO:0000313" key="9">
    <source>
        <dbReference type="EMBL" id="MDQ0164289.1"/>
    </source>
</evidence>
<sequence length="303" mass="33843">MPSFFSNKRLIVLLVGIITVVAVVGVTMQERPKPTWPEQFLRDSIGFVQSIFYKPARGIAGFFENISEMKQIYTENQLLKANLQDNAILVAKIRELEAENNSLKNLLDAEVGLSDYQLRAAEVVTRSPDRWYQQITINKGDTHGVEPDMAVITDKGLVGRVKSVAQFTSTVELLSDTNRVANVSAIVLGDDETEQYFGILEGYDVEQEALYLRKIDLDAQLEEGMSVITSGLGGKYPKGLFVGEIIEYYTDQDGLTRTALVKPAADLYQLDFVFVVESSFVPESTTTTDEELEEETDEEEGEE</sequence>
<comment type="caution">
    <text evidence="9">The sequence shown here is derived from an EMBL/GenBank/DDBJ whole genome shotgun (WGS) entry which is preliminary data.</text>
</comment>
<evidence type="ECO:0000313" key="10">
    <source>
        <dbReference type="Proteomes" id="UP001235840"/>
    </source>
</evidence>
<feature type="compositionally biased region" description="Acidic residues" evidence="7">
    <location>
        <begin position="288"/>
        <end position="303"/>
    </location>
</feature>
<comment type="function">
    <text evidence="5">Involved in formation and maintenance of cell shape.</text>
</comment>
<feature type="coiled-coil region" evidence="6">
    <location>
        <begin position="79"/>
        <end position="113"/>
    </location>
</feature>
<feature type="domain" description="Rod shape-determining protein MreC beta-barrel core" evidence="8">
    <location>
        <begin position="123"/>
        <end position="277"/>
    </location>
</feature>
<evidence type="ECO:0000256" key="1">
    <source>
        <dbReference type="ARBA" id="ARBA00009369"/>
    </source>
</evidence>
<evidence type="ECO:0000256" key="4">
    <source>
        <dbReference type="ARBA" id="ARBA00032089"/>
    </source>
</evidence>
<feature type="region of interest" description="Disordered" evidence="7">
    <location>
        <begin position="283"/>
        <end position="303"/>
    </location>
</feature>
<dbReference type="Gene3D" id="2.40.10.350">
    <property type="entry name" value="Rod shape-determining protein MreC, domain 2"/>
    <property type="match status" value="1"/>
</dbReference>
<dbReference type="Proteomes" id="UP001235840">
    <property type="component" value="Unassembled WGS sequence"/>
</dbReference>
<evidence type="ECO:0000256" key="7">
    <source>
        <dbReference type="SAM" id="MobiDB-lite"/>
    </source>
</evidence>
<dbReference type="InterPro" id="IPR055342">
    <property type="entry name" value="MreC_beta-barrel_core"/>
</dbReference>
<dbReference type="Pfam" id="PF04085">
    <property type="entry name" value="MreC"/>
    <property type="match status" value="1"/>
</dbReference>
<dbReference type="PIRSF" id="PIRSF038471">
    <property type="entry name" value="MreC"/>
    <property type="match status" value="1"/>
</dbReference>
<proteinExistence type="inferred from homology"/>
<dbReference type="RefSeq" id="WP_307389682.1">
    <property type="nucleotide sequence ID" value="NZ_BAAADK010000009.1"/>
</dbReference>
<keyword evidence="6" id="KW-0175">Coiled coil</keyword>
<organism evidence="9 10">
    <name type="scientific">Caldalkalibacillus horti</name>
    <dbReference type="NCBI Taxonomy" id="77523"/>
    <lineage>
        <taxon>Bacteria</taxon>
        <taxon>Bacillati</taxon>
        <taxon>Bacillota</taxon>
        <taxon>Bacilli</taxon>
        <taxon>Bacillales</taxon>
        <taxon>Bacillaceae</taxon>
        <taxon>Caldalkalibacillus</taxon>
    </lineage>
</organism>
<dbReference type="PANTHER" id="PTHR34138:SF1">
    <property type="entry name" value="CELL SHAPE-DETERMINING PROTEIN MREC"/>
    <property type="match status" value="1"/>
</dbReference>
<evidence type="ECO:0000256" key="3">
    <source>
        <dbReference type="ARBA" id="ARBA00022960"/>
    </source>
</evidence>
<dbReference type="InterPro" id="IPR007221">
    <property type="entry name" value="MreC"/>
</dbReference>
<accession>A0ABT9VTG8</accession>
<dbReference type="PANTHER" id="PTHR34138">
    <property type="entry name" value="CELL SHAPE-DETERMINING PROTEIN MREC"/>
    <property type="match status" value="1"/>
</dbReference>
<gene>
    <name evidence="9" type="ORF">J2S11_000188</name>
</gene>
<dbReference type="Gene3D" id="2.40.10.340">
    <property type="entry name" value="Rod shape-determining protein MreC, domain 1"/>
    <property type="match status" value="1"/>
</dbReference>
<evidence type="ECO:0000256" key="6">
    <source>
        <dbReference type="SAM" id="Coils"/>
    </source>
</evidence>
<dbReference type="NCBIfam" id="TIGR00219">
    <property type="entry name" value="mreC"/>
    <property type="match status" value="1"/>
</dbReference>
<evidence type="ECO:0000256" key="2">
    <source>
        <dbReference type="ARBA" id="ARBA00013855"/>
    </source>
</evidence>
<name>A0ABT9VTG8_9BACI</name>
<dbReference type="InterPro" id="IPR042177">
    <property type="entry name" value="Cell/Rod_1"/>
</dbReference>
<protein>
    <recommendedName>
        <fullName evidence="2 5">Cell shape-determining protein MreC</fullName>
    </recommendedName>
    <alternativeName>
        <fullName evidence="4 5">Cell shape protein MreC</fullName>
    </alternativeName>
</protein>
<reference evidence="9 10" key="1">
    <citation type="submission" date="2023-07" db="EMBL/GenBank/DDBJ databases">
        <title>Genomic Encyclopedia of Type Strains, Phase IV (KMG-IV): sequencing the most valuable type-strain genomes for metagenomic binning, comparative biology and taxonomic classification.</title>
        <authorList>
            <person name="Goeker M."/>
        </authorList>
    </citation>
    <scope>NUCLEOTIDE SEQUENCE [LARGE SCALE GENOMIC DNA]</scope>
    <source>
        <strain evidence="9 10">DSM 12751</strain>
    </source>
</reference>
<dbReference type="InterPro" id="IPR042175">
    <property type="entry name" value="Cell/Rod_MreC_2"/>
</dbReference>
<keyword evidence="3 5" id="KW-0133">Cell shape</keyword>